<organism evidence="1 2">
    <name type="scientific">Chryseolinea serpens</name>
    <dbReference type="NCBI Taxonomy" id="947013"/>
    <lineage>
        <taxon>Bacteria</taxon>
        <taxon>Pseudomonadati</taxon>
        <taxon>Bacteroidota</taxon>
        <taxon>Cytophagia</taxon>
        <taxon>Cytophagales</taxon>
        <taxon>Fulvivirgaceae</taxon>
        <taxon>Chryseolinea</taxon>
    </lineage>
</organism>
<dbReference type="AlphaFoldDB" id="A0A1M5VQI0"/>
<accession>A0A1M5VQI0</accession>
<reference evidence="1 2" key="1">
    <citation type="submission" date="2016-11" db="EMBL/GenBank/DDBJ databases">
        <authorList>
            <person name="Jaros S."/>
            <person name="Januszkiewicz K."/>
            <person name="Wedrychowicz H."/>
        </authorList>
    </citation>
    <scope>NUCLEOTIDE SEQUENCE [LARGE SCALE GENOMIC DNA]</scope>
    <source>
        <strain evidence="1 2">DSM 24574</strain>
    </source>
</reference>
<sequence>MPVPFGTSCQPELPMGCTFNAYFFYAPRTFVHIPAYFQVDYLKR</sequence>
<proteinExistence type="predicted"/>
<evidence type="ECO:0000313" key="2">
    <source>
        <dbReference type="Proteomes" id="UP000184212"/>
    </source>
</evidence>
<keyword evidence="2" id="KW-1185">Reference proteome</keyword>
<dbReference type="Proteomes" id="UP000184212">
    <property type="component" value="Unassembled WGS sequence"/>
</dbReference>
<protein>
    <submittedName>
        <fullName evidence="1">Uncharacterized protein</fullName>
    </submittedName>
</protein>
<gene>
    <name evidence="1" type="ORF">SAMN04488109_5291</name>
</gene>
<name>A0A1M5VQI0_9BACT</name>
<evidence type="ECO:0000313" key="1">
    <source>
        <dbReference type="EMBL" id="SHH77244.1"/>
    </source>
</evidence>
<dbReference type="EMBL" id="FQWQ01000004">
    <property type="protein sequence ID" value="SHH77244.1"/>
    <property type="molecule type" value="Genomic_DNA"/>
</dbReference>